<reference evidence="1 3" key="2">
    <citation type="journal article" date="2013" name="Nature">
        <title>Insights into bilaterian evolution from three spiralian genomes.</title>
        <authorList>
            <person name="Simakov O."/>
            <person name="Marletaz F."/>
            <person name="Cho S.J."/>
            <person name="Edsinger-Gonzales E."/>
            <person name="Havlak P."/>
            <person name="Hellsten U."/>
            <person name="Kuo D.H."/>
            <person name="Larsson T."/>
            <person name="Lv J."/>
            <person name="Arendt D."/>
            <person name="Savage R."/>
            <person name="Osoegawa K."/>
            <person name="de Jong P."/>
            <person name="Grimwood J."/>
            <person name="Chapman J.A."/>
            <person name="Shapiro H."/>
            <person name="Aerts A."/>
            <person name="Otillar R.P."/>
            <person name="Terry A.Y."/>
            <person name="Boore J.L."/>
            <person name="Grigoriev I.V."/>
            <person name="Lindberg D.R."/>
            <person name="Seaver E.C."/>
            <person name="Weisblat D.A."/>
            <person name="Putnam N.H."/>
            <person name="Rokhsar D.S."/>
        </authorList>
    </citation>
    <scope>NUCLEOTIDE SEQUENCE</scope>
    <source>
        <strain evidence="1 3">I ESC-2004</strain>
    </source>
</reference>
<dbReference type="Gene3D" id="2.30.29.30">
    <property type="entry name" value="Pleckstrin-homology domain (PH domain)/Phosphotyrosine-binding domain (PTB)"/>
    <property type="match status" value="1"/>
</dbReference>
<dbReference type="HOGENOM" id="CLU_814426_0_0_1"/>
<evidence type="ECO:0000313" key="2">
    <source>
        <dbReference type="EnsemblMetazoa" id="CapteP121090"/>
    </source>
</evidence>
<evidence type="ECO:0000313" key="3">
    <source>
        <dbReference type="Proteomes" id="UP000014760"/>
    </source>
</evidence>
<dbReference type="AlphaFoldDB" id="R7V9D4"/>
<dbReference type="InterPro" id="IPR011993">
    <property type="entry name" value="PH-like_dom_sf"/>
</dbReference>
<keyword evidence="3" id="KW-1185">Reference proteome</keyword>
<dbReference type="STRING" id="283909.R7V9D4"/>
<dbReference type="EMBL" id="KB293808">
    <property type="protein sequence ID" value="ELU15463.1"/>
    <property type="molecule type" value="Genomic_DNA"/>
</dbReference>
<evidence type="ECO:0008006" key="4">
    <source>
        <dbReference type="Google" id="ProtNLM"/>
    </source>
</evidence>
<proteinExistence type="predicted"/>
<reference evidence="3" key="1">
    <citation type="submission" date="2012-12" db="EMBL/GenBank/DDBJ databases">
        <authorList>
            <person name="Hellsten U."/>
            <person name="Grimwood J."/>
            <person name="Chapman J.A."/>
            <person name="Shapiro H."/>
            <person name="Aerts A."/>
            <person name="Otillar R.P."/>
            <person name="Terry A.Y."/>
            <person name="Boore J.L."/>
            <person name="Simakov O."/>
            <person name="Marletaz F."/>
            <person name="Cho S.-J."/>
            <person name="Edsinger-Gonzales E."/>
            <person name="Havlak P."/>
            <person name="Kuo D.-H."/>
            <person name="Larsson T."/>
            <person name="Lv J."/>
            <person name="Arendt D."/>
            <person name="Savage R."/>
            <person name="Osoegawa K."/>
            <person name="de Jong P."/>
            <person name="Lindberg D.R."/>
            <person name="Seaver E.C."/>
            <person name="Weisblat D.A."/>
            <person name="Putnam N.H."/>
            <person name="Grigoriev I.V."/>
            <person name="Rokhsar D.S."/>
        </authorList>
    </citation>
    <scope>NUCLEOTIDE SEQUENCE</scope>
    <source>
        <strain evidence="3">I ESC-2004</strain>
    </source>
</reference>
<sequence>MADLKIAEWKCSYYDSSRKKWLSGILQLTKSRIRVLTPPPKRKAPADSSQAVYMTVALDNVTDIKKATSGYVFKCVVVTSRDGQHWFSSLPVRDNVYNILNHFWRNRLMPTPEKRHSFPSNSKRGAELLRLAQDPEQSLVEAGEMLMKQGEEMEYLVFEEKPQGVLASWFSKWRVPKEYLTEGIAFVNSKGIPIVHEFPVLFCRGETTKIPEKVLQTPGVLRVSKDGISILTEGQVPCHYFKPREVTVVKILTPWRILIANYRSNEVDVSYIVTSSHMVKLIRVLEVQYKKRFDIEEVPENVEQTFRMSGGSHLSKSTSEKITFFSLVYFKVRTERAFMKN</sequence>
<dbReference type="Proteomes" id="UP000014760">
    <property type="component" value="Unassembled WGS sequence"/>
</dbReference>
<name>R7V9D4_CAPTE</name>
<evidence type="ECO:0000313" key="1">
    <source>
        <dbReference type="EMBL" id="ELU15463.1"/>
    </source>
</evidence>
<dbReference type="EMBL" id="AMQN01000656">
    <property type="status" value="NOT_ANNOTATED_CDS"/>
    <property type="molecule type" value="Genomic_DNA"/>
</dbReference>
<reference evidence="2" key="3">
    <citation type="submission" date="2015-06" db="UniProtKB">
        <authorList>
            <consortium name="EnsemblMetazoa"/>
        </authorList>
    </citation>
    <scope>IDENTIFICATION</scope>
</reference>
<accession>R7V9D4</accession>
<gene>
    <name evidence="1" type="ORF">CAPTEDRAFT_121090</name>
</gene>
<organism evidence="1">
    <name type="scientific">Capitella teleta</name>
    <name type="common">Polychaete worm</name>
    <dbReference type="NCBI Taxonomy" id="283909"/>
    <lineage>
        <taxon>Eukaryota</taxon>
        <taxon>Metazoa</taxon>
        <taxon>Spiralia</taxon>
        <taxon>Lophotrochozoa</taxon>
        <taxon>Annelida</taxon>
        <taxon>Polychaeta</taxon>
        <taxon>Sedentaria</taxon>
        <taxon>Scolecida</taxon>
        <taxon>Capitellidae</taxon>
        <taxon>Capitella</taxon>
    </lineage>
</organism>
<protein>
    <recommendedName>
        <fullName evidence="4">PH domain-containing protein</fullName>
    </recommendedName>
</protein>
<dbReference type="OrthoDB" id="10009801at2759"/>
<dbReference type="EnsemblMetazoa" id="CapteT121090">
    <property type="protein sequence ID" value="CapteP121090"/>
    <property type="gene ID" value="CapteG121090"/>
</dbReference>
<dbReference type="OMA" id="HAFRRNE"/>